<organism evidence="3 4">
    <name type="scientific">Protea cynaroides</name>
    <dbReference type="NCBI Taxonomy" id="273540"/>
    <lineage>
        <taxon>Eukaryota</taxon>
        <taxon>Viridiplantae</taxon>
        <taxon>Streptophyta</taxon>
        <taxon>Embryophyta</taxon>
        <taxon>Tracheophyta</taxon>
        <taxon>Spermatophyta</taxon>
        <taxon>Magnoliopsida</taxon>
        <taxon>Proteales</taxon>
        <taxon>Proteaceae</taxon>
        <taxon>Protea</taxon>
    </lineage>
</organism>
<sequence length="160" mass="18357">MEISKPLRYSINIQRKNGQEWIAKVKYERLPAHCFFCGMIDYVQNRCKLCFDADQSHIVTHGCDPLAKCPNLPQRLFGIKIKGNPPSVKLLERAKYLDSQRKFTGQSTLTESSSSENKRNLNRQQEGEQLRLEPIQVQSTQSIIPSVQYPRSINGSQFSL</sequence>
<dbReference type="EMBL" id="JAMYWD010000008">
    <property type="protein sequence ID" value="KAJ4964238.1"/>
    <property type="molecule type" value="Genomic_DNA"/>
</dbReference>
<dbReference type="AlphaFoldDB" id="A0A9Q0HGD7"/>
<dbReference type="Pfam" id="PF14392">
    <property type="entry name" value="zf-CCHC_4"/>
    <property type="match status" value="1"/>
</dbReference>
<evidence type="ECO:0000313" key="3">
    <source>
        <dbReference type="EMBL" id="KAJ4964238.1"/>
    </source>
</evidence>
<feature type="region of interest" description="Disordered" evidence="1">
    <location>
        <begin position="102"/>
        <end position="134"/>
    </location>
</feature>
<evidence type="ECO:0000259" key="2">
    <source>
        <dbReference type="Pfam" id="PF14392"/>
    </source>
</evidence>
<evidence type="ECO:0000256" key="1">
    <source>
        <dbReference type="SAM" id="MobiDB-lite"/>
    </source>
</evidence>
<dbReference type="OrthoDB" id="1707487at2759"/>
<reference evidence="3" key="1">
    <citation type="journal article" date="2023" name="Plant J.">
        <title>The genome of the king protea, Protea cynaroides.</title>
        <authorList>
            <person name="Chang J."/>
            <person name="Duong T.A."/>
            <person name="Schoeman C."/>
            <person name="Ma X."/>
            <person name="Roodt D."/>
            <person name="Barker N."/>
            <person name="Li Z."/>
            <person name="Van de Peer Y."/>
            <person name="Mizrachi E."/>
        </authorList>
    </citation>
    <scope>NUCLEOTIDE SEQUENCE</scope>
    <source>
        <tissue evidence="3">Young leaves</tissue>
    </source>
</reference>
<comment type="caution">
    <text evidence="3">The sequence shown here is derived from an EMBL/GenBank/DDBJ whole genome shotgun (WGS) entry which is preliminary data.</text>
</comment>
<gene>
    <name evidence="3" type="ORF">NE237_024177</name>
</gene>
<feature type="domain" description="Zinc knuckle CX2CX4HX4C" evidence="2">
    <location>
        <begin position="1"/>
        <end position="48"/>
    </location>
</feature>
<keyword evidence="4" id="KW-1185">Reference proteome</keyword>
<dbReference type="InterPro" id="IPR025836">
    <property type="entry name" value="Zn_knuckle_CX2CX4HX4C"/>
</dbReference>
<protein>
    <recommendedName>
        <fullName evidence="2">Zinc knuckle CX2CX4HX4C domain-containing protein</fullName>
    </recommendedName>
</protein>
<accession>A0A9Q0HGD7</accession>
<feature type="compositionally biased region" description="Polar residues" evidence="1">
    <location>
        <begin position="102"/>
        <end position="115"/>
    </location>
</feature>
<evidence type="ECO:0000313" key="4">
    <source>
        <dbReference type="Proteomes" id="UP001141806"/>
    </source>
</evidence>
<dbReference type="Proteomes" id="UP001141806">
    <property type="component" value="Unassembled WGS sequence"/>
</dbReference>
<name>A0A9Q0HGD7_9MAGN</name>
<proteinExistence type="predicted"/>